<name>K0TBL0_THAOC</name>
<feature type="compositionally biased region" description="Low complexity" evidence="1">
    <location>
        <begin position="96"/>
        <end position="110"/>
    </location>
</feature>
<reference evidence="2 3" key="1">
    <citation type="journal article" date="2012" name="Genome Biol.">
        <title>Genome and low-iron response of an oceanic diatom adapted to chronic iron limitation.</title>
        <authorList>
            <person name="Lommer M."/>
            <person name="Specht M."/>
            <person name="Roy A.S."/>
            <person name="Kraemer L."/>
            <person name="Andreson R."/>
            <person name="Gutowska M.A."/>
            <person name="Wolf J."/>
            <person name="Bergner S.V."/>
            <person name="Schilhabel M.B."/>
            <person name="Klostermeier U.C."/>
            <person name="Beiko R.G."/>
            <person name="Rosenstiel P."/>
            <person name="Hippler M."/>
            <person name="Laroche J."/>
        </authorList>
    </citation>
    <scope>NUCLEOTIDE SEQUENCE [LARGE SCALE GENOMIC DNA]</scope>
    <source>
        <strain evidence="2 3">CCMP1005</strain>
    </source>
</reference>
<gene>
    <name evidence="2" type="ORF">THAOC_03809</name>
</gene>
<evidence type="ECO:0000256" key="1">
    <source>
        <dbReference type="SAM" id="MobiDB-lite"/>
    </source>
</evidence>
<dbReference type="AlphaFoldDB" id="K0TBL0"/>
<organism evidence="2 3">
    <name type="scientific">Thalassiosira oceanica</name>
    <name type="common">Marine diatom</name>
    <dbReference type="NCBI Taxonomy" id="159749"/>
    <lineage>
        <taxon>Eukaryota</taxon>
        <taxon>Sar</taxon>
        <taxon>Stramenopiles</taxon>
        <taxon>Ochrophyta</taxon>
        <taxon>Bacillariophyta</taxon>
        <taxon>Coscinodiscophyceae</taxon>
        <taxon>Thalassiosirophycidae</taxon>
        <taxon>Thalassiosirales</taxon>
        <taxon>Thalassiosiraceae</taxon>
        <taxon>Thalassiosira</taxon>
    </lineage>
</organism>
<evidence type="ECO:0000313" key="3">
    <source>
        <dbReference type="Proteomes" id="UP000266841"/>
    </source>
</evidence>
<sequence>MNRRHRIVRIGLAAAVLPSLRRPPESRAYPASRSPIYIDGACSPSRANGLPTSDLCDSTSYKRSEHILAPPNRPPESEDWGHPPRTSRVGSDRPTEPASVTTATTTDSMTIFEPSSASASATFRRKDDLQVQHSKGLCELTCQ</sequence>
<dbReference type="EMBL" id="AGNL01003603">
    <property type="protein sequence ID" value="EJK74509.1"/>
    <property type="molecule type" value="Genomic_DNA"/>
</dbReference>
<feature type="region of interest" description="Disordered" evidence="1">
    <location>
        <begin position="64"/>
        <end position="124"/>
    </location>
</feature>
<dbReference type="Proteomes" id="UP000266841">
    <property type="component" value="Unassembled WGS sequence"/>
</dbReference>
<keyword evidence="3" id="KW-1185">Reference proteome</keyword>
<evidence type="ECO:0000313" key="2">
    <source>
        <dbReference type="EMBL" id="EJK74509.1"/>
    </source>
</evidence>
<proteinExistence type="predicted"/>
<protein>
    <submittedName>
        <fullName evidence="2">Uncharacterized protein</fullName>
    </submittedName>
</protein>
<comment type="caution">
    <text evidence="2">The sequence shown here is derived from an EMBL/GenBank/DDBJ whole genome shotgun (WGS) entry which is preliminary data.</text>
</comment>
<accession>K0TBL0</accession>